<evidence type="ECO:0000256" key="5">
    <source>
        <dbReference type="ARBA" id="ARBA00023288"/>
    </source>
</evidence>
<dbReference type="PANTHER" id="PTHR41164">
    <property type="entry name" value="CURLI PRODUCTION ASSEMBLY/TRANSPORT COMPONENT CSGG"/>
    <property type="match status" value="1"/>
</dbReference>
<dbReference type="SUPFAM" id="SSF52964">
    <property type="entry name" value="TolB, N-terminal domain"/>
    <property type="match status" value="1"/>
</dbReference>
<evidence type="ECO:0000256" key="6">
    <source>
        <dbReference type="SAM" id="SignalP"/>
    </source>
</evidence>
<dbReference type="GO" id="GO:0030288">
    <property type="term" value="C:outer membrane-bounded periplasmic space"/>
    <property type="evidence" value="ECO:0007669"/>
    <property type="project" value="InterPro"/>
</dbReference>
<protein>
    <submittedName>
        <fullName evidence="7">Penicillin-binding protein activator LpoB</fullName>
    </submittedName>
</protein>
<dbReference type="RefSeq" id="WP_205105372.1">
    <property type="nucleotide sequence ID" value="NZ_JACJJG010000059.1"/>
</dbReference>
<keyword evidence="3" id="KW-0472">Membrane</keyword>
<evidence type="ECO:0000313" key="7">
    <source>
        <dbReference type="EMBL" id="MBM6674202.1"/>
    </source>
</evidence>
<sequence>MRKLLLLAFALLTVGVVEAQRKTETVETPKSETTTSNQKTIKRKVAIGRFSNETQYAKGLFYDRENDPMGKQALDILSAKLAASGKFILLERGDLNAILEESKNGGASLSTIGADYLIIGSITQFGRKNTGKSGVFSTTKTQTVEAAVSIRLVDVSSGLIIYSDEAKGTAELTTKTTMGVGGKADYDATLSDKAISEAIGQLVENIINKCTDKPWRTYFLSYDTDAILIGGGASQGLAAGDTFAVMTKGKKVKNPQTGIEIELPGKKIGTVSVVSTAGDTPETEYSFVTYSGSVPVDTNNLTNYYIVQQ</sequence>
<keyword evidence="5" id="KW-0449">Lipoprotein</keyword>
<comment type="caution">
    <text evidence="7">The sequence shown here is derived from an EMBL/GenBank/DDBJ whole genome shotgun (WGS) entry which is preliminary data.</text>
</comment>
<evidence type="ECO:0000256" key="1">
    <source>
        <dbReference type="ARBA" id="ARBA00022475"/>
    </source>
</evidence>
<dbReference type="PANTHER" id="PTHR41164:SF1">
    <property type="entry name" value="CURLI PRODUCTION ASSEMBLY_TRANSPORT COMPONENT CSGG"/>
    <property type="match status" value="1"/>
</dbReference>
<evidence type="ECO:0000256" key="2">
    <source>
        <dbReference type="ARBA" id="ARBA00022729"/>
    </source>
</evidence>
<evidence type="ECO:0000256" key="4">
    <source>
        <dbReference type="ARBA" id="ARBA00023139"/>
    </source>
</evidence>
<gene>
    <name evidence="7" type="ORF">H6A34_09980</name>
</gene>
<keyword evidence="2 6" id="KW-0732">Signal</keyword>
<keyword evidence="4" id="KW-0564">Palmitate</keyword>
<accession>A0A939B884</accession>
<feature type="signal peptide" evidence="6">
    <location>
        <begin position="1"/>
        <end position="19"/>
    </location>
</feature>
<dbReference type="Proteomes" id="UP000706891">
    <property type="component" value="Unassembled WGS sequence"/>
</dbReference>
<reference evidence="7" key="1">
    <citation type="submission" date="2020-08" db="EMBL/GenBank/DDBJ databases">
        <authorList>
            <person name="Cejkova D."/>
            <person name="Kubasova T."/>
            <person name="Jahodarova E."/>
            <person name="Rychlik I."/>
        </authorList>
    </citation>
    <scope>NUCLEOTIDE SEQUENCE</scope>
    <source>
        <strain evidence="7">An824</strain>
    </source>
</reference>
<evidence type="ECO:0000313" key="8">
    <source>
        <dbReference type="Proteomes" id="UP000706891"/>
    </source>
</evidence>
<keyword evidence="8" id="KW-1185">Reference proteome</keyword>
<organism evidence="7 8">
    <name type="scientific">Marseilla massiliensis</name>
    <dbReference type="NCBI Taxonomy" id="1841864"/>
    <lineage>
        <taxon>Bacteria</taxon>
        <taxon>Pseudomonadati</taxon>
        <taxon>Bacteroidota</taxon>
        <taxon>Bacteroidia</taxon>
        <taxon>Bacteroidales</taxon>
        <taxon>Prevotellaceae</taxon>
        <taxon>Marseilla</taxon>
    </lineage>
</organism>
<dbReference type="Pfam" id="PF03783">
    <property type="entry name" value="CsgG"/>
    <property type="match status" value="1"/>
</dbReference>
<evidence type="ECO:0000256" key="3">
    <source>
        <dbReference type="ARBA" id="ARBA00023136"/>
    </source>
</evidence>
<dbReference type="AlphaFoldDB" id="A0A939B884"/>
<feature type="chain" id="PRO_5037231304" evidence="6">
    <location>
        <begin position="20"/>
        <end position="309"/>
    </location>
</feature>
<dbReference type="Gene3D" id="3.40.50.10610">
    <property type="entry name" value="ABC-type transport auxiliary lipoprotein component"/>
    <property type="match status" value="1"/>
</dbReference>
<proteinExistence type="predicted"/>
<dbReference type="EMBL" id="JACJJG010000059">
    <property type="protein sequence ID" value="MBM6674202.1"/>
    <property type="molecule type" value="Genomic_DNA"/>
</dbReference>
<dbReference type="InterPro" id="IPR005534">
    <property type="entry name" value="Curli_assmbl/transp-comp_CsgG"/>
</dbReference>
<keyword evidence="1" id="KW-1003">Cell membrane</keyword>
<name>A0A939B884_9BACT</name>
<reference evidence="7" key="2">
    <citation type="journal article" date="2021" name="Sci. Rep.">
        <title>The distribution of antibiotic resistance genes in chicken gut microbiota commensals.</title>
        <authorList>
            <person name="Juricova H."/>
            <person name="Matiasovicova J."/>
            <person name="Kubasova T."/>
            <person name="Cejkova D."/>
            <person name="Rychlik I."/>
        </authorList>
    </citation>
    <scope>NUCLEOTIDE SEQUENCE</scope>
    <source>
        <strain evidence="7">An824</strain>
    </source>
</reference>